<dbReference type="InterPro" id="IPR036366">
    <property type="entry name" value="PGBDSf"/>
</dbReference>
<dbReference type="Proteomes" id="UP000001591">
    <property type="component" value="Chromosome"/>
</dbReference>
<feature type="compositionally biased region" description="Basic and acidic residues" evidence="1">
    <location>
        <begin position="304"/>
        <end position="314"/>
    </location>
</feature>
<feature type="transmembrane region" description="Helical" evidence="2">
    <location>
        <begin position="245"/>
        <end position="268"/>
    </location>
</feature>
<dbReference type="InterPro" id="IPR002477">
    <property type="entry name" value="Peptidoglycan-bd-like"/>
</dbReference>
<sequence length="335" mass="34079">MPGSRLSGGASTSMTSVSGPSGPARPFRSPAWARRSRGPALGLLLALAALTAAPPAPRAEDAPNGATIQWAQQILDEKGFYQGRAHGRLDAATTAAVKAYQKSVGLKVTGTLDKATVDRLLADRSTAEKPTVGNLADPNSRARSSSPMVKERDVRPTAAPSAPGVSAVEGGETGSIIEPGAVSPVTPRGPAPSAATAPAVSRETAASPDYPTAPASAPRAGVETVGAEEGEGAGFDLRSVIDPGYISYGLMGLVGVIVAYLGFSWWSSGRTRAAARRRPPAGRAPVGGGPARREPTLGAPPRAPDGRREPRFDPPPRPPGAGGARGSTGLRSRMP</sequence>
<dbReference type="eggNOG" id="COG3409">
    <property type="taxonomic scope" value="Bacteria"/>
</dbReference>
<dbReference type="Pfam" id="PF01471">
    <property type="entry name" value="PG_binding_1"/>
    <property type="match status" value="1"/>
</dbReference>
<dbReference type="Gene3D" id="1.10.101.10">
    <property type="entry name" value="PGBD-like superfamily/PGBD"/>
    <property type="match status" value="1"/>
</dbReference>
<reference evidence="4 5" key="1">
    <citation type="journal article" date="2010" name="BMC Genomics">
        <title>Metabolic flexibility revealed in the genome of the cyst-forming alpha-1 proteobacterium Rhodospirillum centenum.</title>
        <authorList>
            <person name="Lu Y.K."/>
            <person name="Marden J."/>
            <person name="Han M."/>
            <person name="Swingley W.D."/>
            <person name="Mastrian S.D."/>
            <person name="Chowdhury S.R."/>
            <person name="Hao J."/>
            <person name="Helmy T."/>
            <person name="Kim S."/>
            <person name="Kurdoglu A.A."/>
            <person name="Matthies H.J."/>
            <person name="Rollo D."/>
            <person name="Stothard P."/>
            <person name="Blankenship R.E."/>
            <person name="Bauer C.E."/>
            <person name="Touchman J.W."/>
        </authorList>
    </citation>
    <scope>NUCLEOTIDE SEQUENCE [LARGE SCALE GENOMIC DNA]</scope>
    <source>
        <strain evidence="5">ATCC 51521 / SW</strain>
    </source>
</reference>
<dbReference type="STRING" id="414684.RC1_1778"/>
<keyword evidence="2" id="KW-1133">Transmembrane helix</keyword>
<feature type="region of interest" description="Disordered" evidence="1">
    <location>
        <begin position="128"/>
        <end position="228"/>
    </location>
</feature>
<feature type="compositionally biased region" description="Polar residues" evidence="1">
    <location>
        <begin position="9"/>
        <end position="19"/>
    </location>
</feature>
<gene>
    <name evidence="4" type="primary">podJ</name>
    <name evidence="4" type="ordered locus">RC1_1778</name>
</gene>
<evidence type="ECO:0000313" key="4">
    <source>
        <dbReference type="EMBL" id="ACI99175.1"/>
    </source>
</evidence>
<keyword evidence="2" id="KW-0812">Transmembrane</keyword>
<dbReference type="AlphaFoldDB" id="B6ITF7"/>
<evidence type="ECO:0000313" key="5">
    <source>
        <dbReference type="Proteomes" id="UP000001591"/>
    </source>
</evidence>
<evidence type="ECO:0000259" key="3">
    <source>
        <dbReference type="Pfam" id="PF01471"/>
    </source>
</evidence>
<feature type="region of interest" description="Disordered" evidence="1">
    <location>
        <begin position="271"/>
        <end position="335"/>
    </location>
</feature>
<keyword evidence="5" id="KW-1185">Reference proteome</keyword>
<feature type="domain" description="Peptidoglycan binding-like" evidence="3">
    <location>
        <begin position="65"/>
        <end position="120"/>
    </location>
</feature>
<name>B6ITF7_RHOCS</name>
<evidence type="ECO:0000256" key="2">
    <source>
        <dbReference type="SAM" id="Phobius"/>
    </source>
</evidence>
<accession>B6ITF7</accession>
<dbReference type="KEGG" id="rce:RC1_1778"/>
<keyword evidence="2" id="KW-0472">Membrane</keyword>
<dbReference type="SUPFAM" id="SSF47090">
    <property type="entry name" value="PGBD-like"/>
    <property type="match status" value="1"/>
</dbReference>
<protein>
    <submittedName>
        <fullName evidence="4">Localization factor PodJL</fullName>
    </submittedName>
</protein>
<dbReference type="EMBL" id="CP000613">
    <property type="protein sequence ID" value="ACI99175.1"/>
    <property type="molecule type" value="Genomic_DNA"/>
</dbReference>
<dbReference type="InterPro" id="IPR036365">
    <property type="entry name" value="PGBD-like_sf"/>
</dbReference>
<dbReference type="HOGENOM" id="CLU_058367_0_0_5"/>
<proteinExistence type="predicted"/>
<evidence type="ECO:0000256" key="1">
    <source>
        <dbReference type="SAM" id="MobiDB-lite"/>
    </source>
</evidence>
<organism evidence="4 5">
    <name type="scientific">Rhodospirillum centenum (strain ATCC 51521 / SW)</name>
    <dbReference type="NCBI Taxonomy" id="414684"/>
    <lineage>
        <taxon>Bacteria</taxon>
        <taxon>Pseudomonadati</taxon>
        <taxon>Pseudomonadota</taxon>
        <taxon>Alphaproteobacteria</taxon>
        <taxon>Rhodospirillales</taxon>
        <taxon>Rhodospirillaceae</taxon>
        <taxon>Rhodospirillum</taxon>
    </lineage>
</organism>
<feature type="region of interest" description="Disordered" evidence="1">
    <location>
        <begin position="1"/>
        <end position="33"/>
    </location>
</feature>